<keyword evidence="5 6" id="KW-0472">Membrane</keyword>
<dbReference type="InterPro" id="IPR030184">
    <property type="entry name" value="WAT1-related"/>
</dbReference>
<dbReference type="AlphaFoldDB" id="A0A4S4E2C9"/>
<protein>
    <recommendedName>
        <fullName evidence="6">WAT1-related protein</fullName>
    </recommendedName>
</protein>
<evidence type="ECO:0000313" key="9">
    <source>
        <dbReference type="Proteomes" id="UP000306102"/>
    </source>
</evidence>
<dbReference type="InterPro" id="IPR037185">
    <property type="entry name" value="EmrE-like"/>
</dbReference>
<feature type="transmembrane region" description="Helical" evidence="6">
    <location>
        <begin position="191"/>
        <end position="212"/>
    </location>
</feature>
<feature type="transmembrane region" description="Helical" evidence="6">
    <location>
        <begin position="255"/>
        <end position="274"/>
    </location>
</feature>
<dbReference type="GO" id="GO:0016020">
    <property type="term" value="C:membrane"/>
    <property type="evidence" value="ECO:0007669"/>
    <property type="project" value="UniProtKB-SubCell"/>
</dbReference>
<keyword evidence="4 6" id="KW-1133">Transmembrane helix</keyword>
<proteinExistence type="inferred from homology"/>
<sequence>MADTTNSASTTIKIMGCSIPERLQLHMSMLALQFGYAGFHVVSRAALNMGISKIVYPVYRNVLALLLLLPFAYFLEKKERPPLTLSLLVQFFLLAVIGIEQVRLNRKDGVAKVVGTVLCVAGASVITLYQGPTIYSPSPPLQRALPAMLVLGDARGKNWTLGCLFLIGHCLSWSGWLVLQAPVVKKYPARLSVTSYQCFFGVIQFLVIAAFIERDPQAWLVHSAGELFSVAYAGIVASGIAFAVQIWCIDRGGPVFVAVYQPVQTLVVAIMASLALGEEFYLGGIIGAVLIIAGLYFVLWGKNEERKFAIQKALIQSPADHGNNRTTSHIKSSIAQPLLSQSTENV</sequence>
<feature type="domain" description="EamA" evidence="7">
    <location>
        <begin position="161"/>
        <end position="299"/>
    </location>
</feature>
<dbReference type="GO" id="GO:0022857">
    <property type="term" value="F:transmembrane transporter activity"/>
    <property type="evidence" value="ECO:0007669"/>
    <property type="project" value="InterPro"/>
</dbReference>
<gene>
    <name evidence="8" type="ORF">TEA_024128</name>
</gene>
<feature type="transmembrane region" description="Helical" evidence="6">
    <location>
        <begin position="111"/>
        <end position="131"/>
    </location>
</feature>
<evidence type="ECO:0000256" key="3">
    <source>
        <dbReference type="ARBA" id="ARBA00022692"/>
    </source>
</evidence>
<feature type="transmembrane region" description="Helical" evidence="6">
    <location>
        <begin position="227"/>
        <end position="248"/>
    </location>
</feature>
<evidence type="ECO:0000256" key="4">
    <source>
        <dbReference type="ARBA" id="ARBA00022989"/>
    </source>
</evidence>
<dbReference type="EMBL" id="SDRB02008087">
    <property type="protein sequence ID" value="THG10012.1"/>
    <property type="molecule type" value="Genomic_DNA"/>
</dbReference>
<dbReference type="InterPro" id="IPR000620">
    <property type="entry name" value="EamA_dom"/>
</dbReference>
<feature type="transmembrane region" description="Helical" evidence="6">
    <location>
        <begin position="159"/>
        <end position="179"/>
    </location>
</feature>
<comment type="caution">
    <text evidence="8">The sequence shown here is derived from an EMBL/GenBank/DDBJ whole genome shotgun (WGS) entry which is preliminary data.</text>
</comment>
<feature type="transmembrane region" description="Helical" evidence="6">
    <location>
        <begin position="54"/>
        <end position="75"/>
    </location>
</feature>
<dbReference type="PANTHER" id="PTHR31218">
    <property type="entry name" value="WAT1-RELATED PROTEIN"/>
    <property type="match status" value="1"/>
</dbReference>
<name>A0A4S4E2C9_CAMSN</name>
<evidence type="ECO:0000259" key="7">
    <source>
        <dbReference type="Pfam" id="PF00892"/>
    </source>
</evidence>
<dbReference type="Proteomes" id="UP000306102">
    <property type="component" value="Unassembled WGS sequence"/>
</dbReference>
<evidence type="ECO:0000256" key="1">
    <source>
        <dbReference type="ARBA" id="ARBA00004141"/>
    </source>
</evidence>
<comment type="similarity">
    <text evidence="2 6">Belongs to the drug/metabolite transporter (DMT) superfamily. Plant drug/metabolite exporter (P-DME) (TC 2.A.7.4) family.</text>
</comment>
<evidence type="ECO:0000256" key="6">
    <source>
        <dbReference type="RuleBase" id="RU363077"/>
    </source>
</evidence>
<feature type="transmembrane region" description="Helical" evidence="6">
    <location>
        <begin position="81"/>
        <end position="99"/>
    </location>
</feature>
<keyword evidence="9" id="KW-1185">Reference proteome</keyword>
<comment type="subcellular location">
    <subcellularLocation>
        <location evidence="1 6">Membrane</location>
        <topology evidence="1 6">Multi-pass membrane protein</topology>
    </subcellularLocation>
</comment>
<reference evidence="8 9" key="1">
    <citation type="journal article" date="2018" name="Proc. Natl. Acad. Sci. U.S.A.">
        <title>Draft genome sequence of Camellia sinensis var. sinensis provides insights into the evolution of the tea genome and tea quality.</title>
        <authorList>
            <person name="Wei C."/>
            <person name="Yang H."/>
            <person name="Wang S."/>
            <person name="Zhao J."/>
            <person name="Liu C."/>
            <person name="Gao L."/>
            <person name="Xia E."/>
            <person name="Lu Y."/>
            <person name="Tai Y."/>
            <person name="She G."/>
            <person name="Sun J."/>
            <person name="Cao H."/>
            <person name="Tong W."/>
            <person name="Gao Q."/>
            <person name="Li Y."/>
            <person name="Deng W."/>
            <person name="Jiang X."/>
            <person name="Wang W."/>
            <person name="Chen Q."/>
            <person name="Zhang S."/>
            <person name="Li H."/>
            <person name="Wu J."/>
            <person name="Wang P."/>
            <person name="Li P."/>
            <person name="Shi C."/>
            <person name="Zheng F."/>
            <person name="Jian J."/>
            <person name="Huang B."/>
            <person name="Shan D."/>
            <person name="Shi M."/>
            <person name="Fang C."/>
            <person name="Yue Y."/>
            <person name="Li F."/>
            <person name="Li D."/>
            <person name="Wei S."/>
            <person name="Han B."/>
            <person name="Jiang C."/>
            <person name="Yin Y."/>
            <person name="Xia T."/>
            <person name="Zhang Z."/>
            <person name="Bennetzen J.L."/>
            <person name="Zhao S."/>
            <person name="Wan X."/>
        </authorList>
    </citation>
    <scope>NUCLEOTIDE SEQUENCE [LARGE SCALE GENOMIC DNA]</scope>
    <source>
        <strain evidence="9">cv. Shuchazao</strain>
        <tissue evidence="8">Leaf</tissue>
    </source>
</reference>
<evidence type="ECO:0000256" key="2">
    <source>
        <dbReference type="ARBA" id="ARBA00007635"/>
    </source>
</evidence>
<evidence type="ECO:0000256" key="5">
    <source>
        <dbReference type="ARBA" id="ARBA00023136"/>
    </source>
</evidence>
<organism evidence="8 9">
    <name type="scientific">Camellia sinensis var. sinensis</name>
    <name type="common">China tea</name>
    <dbReference type="NCBI Taxonomy" id="542762"/>
    <lineage>
        <taxon>Eukaryota</taxon>
        <taxon>Viridiplantae</taxon>
        <taxon>Streptophyta</taxon>
        <taxon>Embryophyta</taxon>
        <taxon>Tracheophyta</taxon>
        <taxon>Spermatophyta</taxon>
        <taxon>Magnoliopsida</taxon>
        <taxon>eudicotyledons</taxon>
        <taxon>Gunneridae</taxon>
        <taxon>Pentapetalae</taxon>
        <taxon>asterids</taxon>
        <taxon>Ericales</taxon>
        <taxon>Theaceae</taxon>
        <taxon>Camellia</taxon>
    </lineage>
</organism>
<dbReference type="SUPFAM" id="SSF103481">
    <property type="entry name" value="Multidrug resistance efflux transporter EmrE"/>
    <property type="match status" value="1"/>
</dbReference>
<feature type="transmembrane region" description="Helical" evidence="6">
    <location>
        <begin position="280"/>
        <end position="299"/>
    </location>
</feature>
<accession>A0A4S4E2C9</accession>
<keyword evidence="3 6" id="KW-0812">Transmembrane</keyword>
<dbReference type="Pfam" id="PF00892">
    <property type="entry name" value="EamA"/>
    <property type="match status" value="1"/>
</dbReference>
<evidence type="ECO:0000313" key="8">
    <source>
        <dbReference type="EMBL" id="THG10012.1"/>
    </source>
</evidence>